<dbReference type="InterPro" id="IPR029058">
    <property type="entry name" value="AB_hydrolase_fold"/>
</dbReference>
<keyword evidence="2" id="KW-0645">Protease</keyword>
<evidence type="ECO:0000256" key="6">
    <source>
        <dbReference type="SAM" id="SignalP"/>
    </source>
</evidence>
<dbReference type="SUPFAM" id="SSF53474">
    <property type="entry name" value="alpha/beta-Hydrolases"/>
    <property type="match status" value="1"/>
</dbReference>
<evidence type="ECO:0000256" key="3">
    <source>
        <dbReference type="ARBA" id="ARBA00022729"/>
    </source>
</evidence>
<evidence type="ECO:0000256" key="5">
    <source>
        <dbReference type="ARBA" id="ARBA00023180"/>
    </source>
</evidence>
<protein>
    <recommendedName>
        <fullName evidence="9">Lysosomal Pro-X carboxypeptidase</fullName>
    </recommendedName>
</protein>
<dbReference type="STRING" id="542762.A0A4S4EC39"/>
<evidence type="ECO:0000256" key="4">
    <source>
        <dbReference type="ARBA" id="ARBA00022801"/>
    </source>
</evidence>
<organism evidence="7 8">
    <name type="scientific">Camellia sinensis var. sinensis</name>
    <name type="common">China tea</name>
    <dbReference type="NCBI Taxonomy" id="542762"/>
    <lineage>
        <taxon>Eukaryota</taxon>
        <taxon>Viridiplantae</taxon>
        <taxon>Streptophyta</taxon>
        <taxon>Embryophyta</taxon>
        <taxon>Tracheophyta</taxon>
        <taxon>Spermatophyta</taxon>
        <taxon>Magnoliopsida</taxon>
        <taxon>eudicotyledons</taxon>
        <taxon>Gunneridae</taxon>
        <taxon>Pentapetalae</taxon>
        <taxon>asterids</taxon>
        <taxon>Ericales</taxon>
        <taxon>Theaceae</taxon>
        <taxon>Camellia</taxon>
    </lineage>
</organism>
<dbReference type="GO" id="GO:0008239">
    <property type="term" value="F:dipeptidyl-peptidase activity"/>
    <property type="evidence" value="ECO:0007669"/>
    <property type="project" value="TreeGrafter"/>
</dbReference>
<dbReference type="InterPro" id="IPR008758">
    <property type="entry name" value="Peptidase_S28"/>
</dbReference>
<dbReference type="Gene3D" id="1.20.120.980">
    <property type="entry name" value="Serine carboxypeptidase S28, SKS domain"/>
    <property type="match status" value="1"/>
</dbReference>
<evidence type="ECO:0000256" key="1">
    <source>
        <dbReference type="ARBA" id="ARBA00011079"/>
    </source>
</evidence>
<dbReference type="Pfam" id="PF05577">
    <property type="entry name" value="Peptidase_S28"/>
    <property type="match status" value="1"/>
</dbReference>
<accession>A0A4S4EC39</accession>
<dbReference type="Proteomes" id="UP000306102">
    <property type="component" value="Unassembled WGS sequence"/>
</dbReference>
<dbReference type="FunFam" id="1.20.120.980:FF:000006">
    <property type="entry name" value="Serine carboxypeptidase S28 family protein"/>
    <property type="match status" value="1"/>
</dbReference>
<keyword evidence="8" id="KW-1185">Reference proteome</keyword>
<dbReference type="GO" id="GO:0006508">
    <property type="term" value="P:proteolysis"/>
    <property type="evidence" value="ECO:0007669"/>
    <property type="project" value="UniProtKB-KW"/>
</dbReference>
<evidence type="ECO:0008006" key="9">
    <source>
        <dbReference type="Google" id="ProtNLM"/>
    </source>
</evidence>
<dbReference type="GO" id="GO:0070008">
    <property type="term" value="F:serine-type exopeptidase activity"/>
    <property type="evidence" value="ECO:0007669"/>
    <property type="project" value="InterPro"/>
</dbReference>
<keyword evidence="5" id="KW-0325">Glycoprotein</keyword>
<name>A0A4S4EC39_CAMSN</name>
<comment type="caution">
    <text evidence="7">The sequence shown here is derived from an EMBL/GenBank/DDBJ whole genome shotgun (WGS) entry which is preliminary data.</text>
</comment>
<gene>
    <name evidence="7" type="ORF">TEA_014286</name>
</gene>
<keyword evidence="4" id="KW-0378">Hydrolase</keyword>
<sequence length="547" mass="60821">MNSATTLLLRSFPLFFFLIFSTPLPASPNKIPKLRTFLRDPANTISASVSEDYETFFYTQTLDHFNYRPESYATFQQKYVINFKYWGGANTSAPIFAYLGAEAPLSNDLGIIGFLSDTAPQFKALQVYIEHRYYGESVPFGTFEEALKNESIRGYFNSAQAITDYAEVLLYLKKNLSANYSPIIVVGGSYGGMLASWFRLKYPHIALGAVASSAPILYFDDITPQNGYYSIVTKDFKEASESCYETIRQSWSVIDEVASQLNGLSILSQRFKTCAKLNTSVELKNYLDSLYATAAQYNEPSTYPVTVVCGGIDGGGASQETDVLGRVFSGVVAYFGNRSCYDTNYFNDPSDETNVGFQWQICSEMVLPIGRGNNDTMFPAAPFNLSSFIEDCKNSYGVFPRPHWVTTYYGGHDIKLVLHRFASNIIFSNGLRDPYSSGGVLEDISDSVLAVSTVNGSHCLDILSAKQSDPQWLVPFVWSCGEEIRFDSEKGIENEVFVLRDREGISKSIGVSKEEKGGLEKEMTMRLVSQCEWKVGGTWALSAAFGD</sequence>
<dbReference type="EMBL" id="SDRB02005670">
    <property type="protein sequence ID" value="THG13808.1"/>
    <property type="molecule type" value="Genomic_DNA"/>
</dbReference>
<reference evidence="7 8" key="1">
    <citation type="journal article" date="2018" name="Proc. Natl. Acad. Sci. U.S.A.">
        <title>Draft genome sequence of Camellia sinensis var. sinensis provides insights into the evolution of the tea genome and tea quality.</title>
        <authorList>
            <person name="Wei C."/>
            <person name="Yang H."/>
            <person name="Wang S."/>
            <person name="Zhao J."/>
            <person name="Liu C."/>
            <person name="Gao L."/>
            <person name="Xia E."/>
            <person name="Lu Y."/>
            <person name="Tai Y."/>
            <person name="She G."/>
            <person name="Sun J."/>
            <person name="Cao H."/>
            <person name="Tong W."/>
            <person name="Gao Q."/>
            <person name="Li Y."/>
            <person name="Deng W."/>
            <person name="Jiang X."/>
            <person name="Wang W."/>
            <person name="Chen Q."/>
            <person name="Zhang S."/>
            <person name="Li H."/>
            <person name="Wu J."/>
            <person name="Wang P."/>
            <person name="Li P."/>
            <person name="Shi C."/>
            <person name="Zheng F."/>
            <person name="Jian J."/>
            <person name="Huang B."/>
            <person name="Shan D."/>
            <person name="Shi M."/>
            <person name="Fang C."/>
            <person name="Yue Y."/>
            <person name="Li F."/>
            <person name="Li D."/>
            <person name="Wei S."/>
            <person name="Han B."/>
            <person name="Jiang C."/>
            <person name="Yin Y."/>
            <person name="Xia T."/>
            <person name="Zhang Z."/>
            <person name="Bennetzen J.L."/>
            <person name="Zhao S."/>
            <person name="Wan X."/>
        </authorList>
    </citation>
    <scope>NUCLEOTIDE SEQUENCE [LARGE SCALE GENOMIC DNA]</scope>
    <source>
        <strain evidence="8">cv. Shuchazao</strain>
        <tissue evidence="7">Leaf</tissue>
    </source>
</reference>
<proteinExistence type="inferred from homology"/>
<evidence type="ECO:0000313" key="8">
    <source>
        <dbReference type="Proteomes" id="UP000306102"/>
    </source>
</evidence>
<comment type="similarity">
    <text evidence="1">Belongs to the peptidase S28 family.</text>
</comment>
<dbReference type="AlphaFoldDB" id="A0A4S4EC39"/>
<dbReference type="InterPro" id="IPR042269">
    <property type="entry name" value="Ser_carbopepase_S28_SKS"/>
</dbReference>
<keyword evidence="3 6" id="KW-0732">Signal</keyword>
<evidence type="ECO:0000256" key="2">
    <source>
        <dbReference type="ARBA" id="ARBA00022670"/>
    </source>
</evidence>
<evidence type="ECO:0000313" key="7">
    <source>
        <dbReference type="EMBL" id="THG13808.1"/>
    </source>
</evidence>
<dbReference type="PANTHER" id="PTHR11010">
    <property type="entry name" value="PROTEASE S28 PRO-X CARBOXYPEPTIDASE-RELATED"/>
    <property type="match status" value="1"/>
</dbReference>
<dbReference type="Gene3D" id="3.40.50.1820">
    <property type="entry name" value="alpha/beta hydrolase"/>
    <property type="match status" value="1"/>
</dbReference>
<feature type="signal peptide" evidence="6">
    <location>
        <begin position="1"/>
        <end position="28"/>
    </location>
</feature>
<dbReference type="PANTHER" id="PTHR11010:SF110">
    <property type="entry name" value="PROLYLCARBOXYPEPTIDASE-LIKE PROTEIN-RELATED"/>
    <property type="match status" value="1"/>
</dbReference>
<feature type="chain" id="PRO_5020888478" description="Lysosomal Pro-X carboxypeptidase" evidence="6">
    <location>
        <begin position="29"/>
        <end position="547"/>
    </location>
</feature>